<sequence>MTKKKVVVILIILAVIGAFVFIFKSLGNRPAPSPEQDLTQDKPTLSKKLKTFTDSSGFKFSYADNLQLTTIETKDPDIYSKLEIVSEDLEGSINITVSQTDLKTFEQWKKASEITLKDSEVKKIKLGDLTAQQFVSDGKTVTVSLDQGVLFTISVTPEDDKNFWKEAYEAVVKTFSLTPPPANAVPEDSSGGSAGDSDIIFEGEEVIE</sequence>
<name>A0A1F7J5G3_9BACT</name>
<proteinExistence type="predicted"/>
<accession>A0A1F7J5G3</accession>
<keyword evidence="2" id="KW-0472">Membrane</keyword>
<feature type="compositionally biased region" description="Acidic residues" evidence="1">
    <location>
        <begin position="199"/>
        <end position="208"/>
    </location>
</feature>
<dbReference type="EMBL" id="MGAQ01000010">
    <property type="protein sequence ID" value="OGK50839.1"/>
    <property type="molecule type" value="Genomic_DNA"/>
</dbReference>
<keyword evidence="2" id="KW-0812">Transmembrane</keyword>
<evidence type="ECO:0000256" key="2">
    <source>
        <dbReference type="SAM" id="Phobius"/>
    </source>
</evidence>
<evidence type="ECO:0000313" key="3">
    <source>
        <dbReference type="EMBL" id="OGK50839.1"/>
    </source>
</evidence>
<dbReference type="AlphaFoldDB" id="A0A1F7J5G3"/>
<reference evidence="3 4" key="1">
    <citation type="journal article" date="2016" name="Nat. Commun.">
        <title>Thousands of microbial genomes shed light on interconnected biogeochemical processes in an aquifer system.</title>
        <authorList>
            <person name="Anantharaman K."/>
            <person name="Brown C.T."/>
            <person name="Hug L.A."/>
            <person name="Sharon I."/>
            <person name="Castelle C.J."/>
            <person name="Probst A.J."/>
            <person name="Thomas B.C."/>
            <person name="Singh A."/>
            <person name="Wilkins M.J."/>
            <person name="Karaoz U."/>
            <person name="Brodie E.L."/>
            <person name="Williams K.H."/>
            <person name="Hubbard S.S."/>
            <person name="Banfield J.F."/>
        </authorList>
    </citation>
    <scope>NUCLEOTIDE SEQUENCE [LARGE SCALE GENOMIC DNA]</scope>
</reference>
<dbReference type="Proteomes" id="UP000178558">
    <property type="component" value="Unassembled WGS sequence"/>
</dbReference>
<gene>
    <name evidence="3" type="ORF">A3B50_01000</name>
</gene>
<comment type="caution">
    <text evidence="3">The sequence shown here is derived from an EMBL/GenBank/DDBJ whole genome shotgun (WGS) entry which is preliminary data.</text>
</comment>
<protein>
    <submittedName>
        <fullName evidence="3">Uncharacterized protein</fullName>
    </submittedName>
</protein>
<evidence type="ECO:0000313" key="4">
    <source>
        <dbReference type="Proteomes" id="UP000178558"/>
    </source>
</evidence>
<organism evidence="3 4">
    <name type="scientific">Candidatus Roizmanbacteria bacterium RIFCSPLOWO2_01_FULL_40_42</name>
    <dbReference type="NCBI Taxonomy" id="1802066"/>
    <lineage>
        <taxon>Bacteria</taxon>
        <taxon>Candidatus Roizmaniibacteriota</taxon>
    </lineage>
</organism>
<evidence type="ECO:0000256" key="1">
    <source>
        <dbReference type="SAM" id="MobiDB-lite"/>
    </source>
</evidence>
<keyword evidence="2" id="KW-1133">Transmembrane helix</keyword>
<feature type="compositionally biased region" description="Low complexity" evidence="1">
    <location>
        <begin position="188"/>
        <end position="198"/>
    </location>
</feature>
<feature type="region of interest" description="Disordered" evidence="1">
    <location>
        <begin position="182"/>
        <end position="208"/>
    </location>
</feature>
<feature type="transmembrane region" description="Helical" evidence="2">
    <location>
        <begin position="6"/>
        <end position="23"/>
    </location>
</feature>